<accession>A0A7J7L8G7</accession>
<dbReference type="CDD" id="cd06257">
    <property type="entry name" value="DnaJ"/>
    <property type="match status" value="1"/>
</dbReference>
<dbReference type="GO" id="GO:0005634">
    <property type="term" value="C:nucleus"/>
    <property type="evidence" value="ECO:0007669"/>
    <property type="project" value="TreeGrafter"/>
</dbReference>
<protein>
    <recommendedName>
        <fullName evidence="1">J domain-containing protein</fullName>
    </recommendedName>
</protein>
<dbReference type="OrthoDB" id="10250354at2759"/>
<dbReference type="Pfam" id="PF00226">
    <property type="entry name" value="DnaJ"/>
    <property type="match status" value="1"/>
</dbReference>
<evidence type="ECO:0000313" key="2">
    <source>
        <dbReference type="EMBL" id="KAF6138854.1"/>
    </source>
</evidence>
<reference evidence="2 3" key="1">
    <citation type="journal article" date="2020" name="IScience">
        <title>Genome Sequencing of the Endangered Kingdonia uniflora (Circaeasteraceae, Ranunculales) Reveals Potential Mechanisms of Evolutionary Specialization.</title>
        <authorList>
            <person name="Sun Y."/>
            <person name="Deng T."/>
            <person name="Zhang A."/>
            <person name="Moore M.J."/>
            <person name="Landis J.B."/>
            <person name="Lin N."/>
            <person name="Zhang H."/>
            <person name="Zhang X."/>
            <person name="Huang J."/>
            <person name="Zhang X."/>
            <person name="Sun H."/>
            <person name="Wang H."/>
        </authorList>
    </citation>
    <scope>NUCLEOTIDE SEQUENCE [LARGE SCALE GENOMIC DNA]</scope>
    <source>
        <strain evidence="2">TB1705</strain>
        <tissue evidence="2">Leaf</tissue>
    </source>
</reference>
<dbReference type="GO" id="GO:0005737">
    <property type="term" value="C:cytoplasm"/>
    <property type="evidence" value="ECO:0007669"/>
    <property type="project" value="TreeGrafter"/>
</dbReference>
<dbReference type="PANTHER" id="PTHR45504:SF3">
    <property type="entry name" value="CHAPERONE DNAJ-DOMAIN SUPERFAMILY PROTEIN"/>
    <property type="match status" value="1"/>
</dbReference>
<proteinExistence type="predicted"/>
<organism evidence="2 3">
    <name type="scientific">Kingdonia uniflora</name>
    <dbReference type="NCBI Taxonomy" id="39325"/>
    <lineage>
        <taxon>Eukaryota</taxon>
        <taxon>Viridiplantae</taxon>
        <taxon>Streptophyta</taxon>
        <taxon>Embryophyta</taxon>
        <taxon>Tracheophyta</taxon>
        <taxon>Spermatophyta</taxon>
        <taxon>Magnoliopsida</taxon>
        <taxon>Ranunculales</taxon>
        <taxon>Circaeasteraceae</taxon>
        <taxon>Kingdonia</taxon>
    </lineage>
</organism>
<gene>
    <name evidence="2" type="ORF">GIB67_018585</name>
</gene>
<dbReference type="PANTHER" id="PTHR45504">
    <property type="entry name" value="CHAPERONE DNAJ-DOMAIN SUPERFAMILY PROTEIN"/>
    <property type="match status" value="1"/>
</dbReference>
<dbReference type="AlphaFoldDB" id="A0A7J7L8G7"/>
<evidence type="ECO:0000259" key="1">
    <source>
        <dbReference type="PROSITE" id="PS50076"/>
    </source>
</evidence>
<dbReference type="InterPro" id="IPR036869">
    <property type="entry name" value="J_dom_sf"/>
</dbReference>
<dbReference type="PRINTS" id="PR00625">
    <property type="entry name" value="JDOMAIN"/>
</dbReference>
<dbReference type="Gene3D" id="1.10.287.110">
    <property type="entry name" value="DnaJ domain"/>
    <property type="match status" value="1"/>
</dbReference>
<comment type="caution">
    <text evidence="2">The sequence shown here is derived from an EMBL/GenBank/DDBJ whole genome shotgun (WGS) entry which is preliminary data.</text>
</comment>
<feature type="domain" description="J" evidence="1">
    <location>
        <begin position="37"/>
        <end position="102"/>
    </location>
</feature>
<dbReference type="PROSITE" id="PS50076">
    <property type="entry name" value="DNAJ_2"/>
    <property type="match status" value="1"/>
</dbReference>
<dbReference type="InterPro" id="IPR001623">
    <property type="entry name" value="DnaJ_domain"/>
</dbReference>
<keyword evidence="3" id="KW-1185">Reference proteome</keyword>
<name>A0A7J7L8G7_9MAGN</name>
<evidence type="ECO:0000313" key="3">
    <source>
        <dbReference type="Proteomes" id="UP000541444"/>
    </source>
</evidence>
<dbReference type="EMBL" id="JACGCM010002538">
    <property type="protein sequence ID" value="KAF6138854.1"/>
    <property type="molecule type" value="Genomic_DNA"/>
</dbReference>
<dbReference type="SMART" id="SM00271">
    <property type="entry name" value="DnaJ"/>
    <property type="match status" value="1"/>
</dbReference>
<sequence>MGWKDWYEVEEEAVAASSEQDTDTPFDCDPLFSKPMDYYKILEVDYDAKEDTIRSNFIRLALKWHPDKRKDVESATSAFQDINEAYKVLSDPARRREYDKDRMLHIYDCNLIEHLNRYKELILTCNGLGIKHSIW</sequence>
<dbReference type="SUPFAM" id="SSF46565">
    <property type="entry name" value="Chaperone J-domain"/>
    <property type="match status" value="1"/>
</dbReference>
<dbReference type="Proteomes" id="UP000541444">
    <property type="component" value="Unassembled WGS sequence"/>
</dbReference>
<dbReference type="FunFam" id="1.10.287.110:FF:000052">
    <property type="entry name" value="Chaperone protein DNAj, putative"/>
    <property type="match status" value="1"/>
</dbReference>